<reference evidence="4" key="2">
    <citation type="submission" date="2020-09" db="EMBL/GenBank/DDBJ databases">
        <authorList>
            <person name="Sun Q."/>
            <person name="Ohkuma M."/>
        </authorList>
    </citation>
    <scope>NUCLEOTIDE SEQUENCE</scope>
    <source>
        <strain evidence="4">JCM 19018</strain>
    </source>
</reference>
<dbReference type="AlphaFoldDB" id="A0A830EEM8"/>
<keyword evidence="2" id="KW-0472">Membrane</keyword>
<feature type="compositionally biased region" description="Basic and acidic residues" evidence="1">
    <location>
        <begin position="155"/>
        <end position="172"/>
    </location>
</feature>
<proteinExistence type="predicted"/>
<dbReference type="Pfam" id="PF11127">
    <property type="entry name" value="YgaP-like_TM"/>
    <property type="match status" value="1"/>
</dbReference>
<feature type="region of interest" description="Disordered" evidence="1">
    <location>
        <begin position="1"/>
        <end position="24"/>
    </location>
</feature>
<dbReference type="InterPro" id="IPR021309">
    <property type="entry name" value="YgaP-like_TM"/>
</dbReference>
<comment type="caution">
    <text evidence="4">The sequence shown here is derived from an EMBL/GenBank/DDBJ whole genome shotgun (WGS) entry which is preliminary data.</text>
</comment>
<name>A0A830EEM8_9EURY</name>
<feature type="region of interest" description="Disordered" evidence="1">
    <location>
        <begin position="151"/>
        <end position="172"/>
    </location>
</feature>
<dbReference type="EMBL" id="BMPD01000001">
    <property type="protein sequence ID" value="GGK52103.1"/>
    <property type="molecule type" value="Genomic_DNA"/>
</dbReference>
<gene>
    <name evidence="4" type="ORF">GCM10009067_00600</name>
</gene>
<feature type="region of interest" description="Disordered" evidence="1">
    <location>
        <begin position="99"/>
        <end position="122"/>
    </location>
</feature>
<evidence type="ECO:0000256" key="2">
    <source>
        <dbReference type="SAM" id="Phobius"/>
    </source>
</evidence>
<sequence>MLTVHRDNHRTAATGGHVNLQKHPAQYAGMDSDKNVGGRDRLIRAVLAAVLTIVSLRWLRSGKRKRGLLAGIGALGLGFNASTGYCGFNDTFDIDTTASEDDDDVFAPDMDDESAADQSTDVSVDFTSADDTEAANGHASGELTCAVCEDPIVPGERRGPNDDGAIVHETCE</sequence>
<feature type="transmembrane region" description="Helical" evidence="2">
    <location>
        <begin position="42"/>
        <end position="59"/>
    </location>
</feature>
<organism evidence="4 5">
    <name type="scientific">Haloarcula sebkhae</name>
    <dbReference type="NCBI Taxonomy" id="932660"/>
    <lineage>
        <taxon>Archaea</taxon>
        <taxon>Methanobacteriati</taxon>
        <taxon>Methanobacteriota</taxon>
        <taxon>Stenosarchaea group</taxon>
        <taxon>Halobacteria</taxon>
        <taxon>Halobacteriales</taxon>
        <taxon>Haloarculaceae</taxon>
        <taxon>Haloarcula</taxon>
    </lineage>
</organism>
<feature type="compositionally biased region" description="Acidic residues" evidence="1">
    <location>
        <begin position="99"/>
        <end position="115"/>
    </location>
</feature>
<evidence type="ECO:0000313" key="5">
    <source>
        <dbReference type="Proteomes" id="UP000614221"/>
    </source>
</evidence>
<keyword evidence="2" id="KW-0812">Transmembrane</keyword>
<evidence type="ECO:0000256" key="1">
    <source>
        <dbReference type="SAM" id="MobiDB-lite"/>
    </source>
</evidence>
<protein>
    <recommendedName>
        <fullName evidence="3">Inner membrane protein YgaP-like transmembrane domain-containing protein</fullName>
    </recommendedName>
</protein>
<accession>A0A830EEM8</accession>
<dbReference type="Proteomes" id="UP000614221">
    <property type="component" value="Unassembled WGS sequence"/>
</dbReference>
<keyword evidence="2" id="KW-1133">Transmembrane helix</keyword>
<reference evidence="4" key="1">
    <citation type="journal article" date="2014" name="Int. J. Syst. Evol. Microbiol.">
        <title>Complete genome sequence of Corynebacterium casei LMG S-19264T (=DSM 44701T), isolated from a smear-ripened cheese.</title>
        <authorList>
            <consortium name="US DOE Joint Genome Institute (JGI-PGF)"/>
            <person name="Walter F."/>
            <person name="Albersmeier A."/>
            <person name="Kalinowski J."/>
            <person name="Ruckert C."/>
        </authorList>
    </citation>
    <scope>NUCLEOTIDE SEQUENCE</scope>
    <source>
        <strain evidence="4">JCM 19018</strain>
    </source>
</reference>
<evidence type="ECO:0000259" key="3">
    <source>
        <dbReference type="Pfam" id="PF11127"/>
    </source>
</evidence>
<feature type="domain" description="Inner membrane protein YgaP-like transmembrane" evidence="3">
    <location>
        <begin position="34"/>
        <end position="98"/>
    </location>
</feature>
<feature type="compositionally biased region" description="Basic and acidic residues" evidence="1">
    <location>
        <begin position="1"/>
        <end position="10"/>
    </location>
</feature>
<evidence type="ECO:0000313" key="4">
    <source>
        <dbReference type="EMBL" id="GGK52103.1"/>
    </source>
</evidence>